<protein>
    <submittedName>
        <fullName evidence="2">Phosphoprotein phosphatase</fullName>
    </submittedName>
</protein>
<dbReference type="InterPro" id="IPR004274">
    <property type="entry name" value="FCP1_dom"/>
</dbReference>
<proteinExistence type="predicted"/>
<dbReference type="InterPro" id="IPR050365">
    <property type="entry name" value="TIM50"/>
</dbReference>
<dbReference type="SMART" id="SM00577">
    <property type="entry name" value="CPDc"/>
    <property type="match status" value="1"/>
</dbReference>
<comment type="caution">
    <text evidence="2">The sequence shown here is derived from an EMBL/GenBank/DDBJ whole genome shotgun (WGS) entry which is preliminary data.</text>
</comment>
<keyword evidence="3" id="KW-1185">Reference proteome</keyword>
<dbReference type="eggNOG" id="COG5190">
    <property type="taxonomic scope" value="Bacteria"/>
</dbReference>
<dbReference type="InterPro" id="IPR023214">
    <property type="entry name" value="HAD_sf"/>
</dbReference>
<dbReference type="InterPro" id="IPR036412">
    <property type="entry name" value="HAD-like_sf"/>
</dbReference>
<reference evidence="2 3" key="1">
    <citation type="submission" date="2007-06" db="EMBL/GenBank/DDBJ databases">
        <authorList>
            <person name="Shimkets L."/>
            <person name="Ferriera S."/>
            <person name="Johnson J."/>
            <person name="Kravitz S."/>
            <person name="Beeson K."/>
            <person name="Sutton G."/>
            <person name="Rogers Y.-H."/>
            <person name="Friedman R."/>
            <person name="Frazier M."/>
            <person name="Venter J.C."/>
        </authorList>
    </citation>
    <scope>NUCLEOTIDE SEQUENCE [LARGE SCALE GENOMIC DNA]</scope>
    <source>
        <strain evidence="2 3">SIR-1</strain>
    </source>
</reference>
<name>A6GC77_9BACT</name>
<dbReference type="Pfam" id="PF03031">
    <property type="entry name" value="NIF"/>
    <property type="match status" value="1"/>
</dbReference>
<dbReference type="OrthoDB" id="65801at2"/>
<dbReference type="EMBL" id="ABCS01000063">
    <property type="protein sequence ID" value="EDM76526.1"/>
    <property type="molecule type" value="Genomic_DNA"/>
</dbReference>
<dbReference type="RefSeq" id="WP_006974318.1">
    <property type="nucleotide sequence ID" value="NZ_ABCS01000063.1"/>
</dbReference>
<dbReference type="SUPFAM" id="SSF56784">
    <property type="entry name" value="HAD-like"/>
    <property type="match status" value="1"/>
</dbReference>
<feature type="domain" description="FCP1 homology" evidence="1">
    <location>
        <begin position="7"/>
        <end position="171"/>
    </location>
</feature>
<dbReference type="Proteomes" id="UP000005801">
    <property type="component" value="Unassembled WGS sequence"/>
</dbReference>
<dbReference type="PANTHER" id="PTHR12210">
    <property type="entry name" value="DULLARD PROTEIN PHOSPHATASE"/>
    <property type="match status" value="1"/>
</dbReference>
<dbReference type="STRING" id="391625.PPSIR1_23264"/>
<dbReference type="PROSITE" id="PS50969">
    <property type="entry name" value="FCP1"/>
    <property type="match status" value="1"/>
</dbReference>
<dbReference type="Gene3D" id="3.40.50.1000">
    <property type="entry name" value="HAD superfamily/HAD-like"/>
    <property type="match status" value="1"/>
</dbReference>
<gene>
    <name evidence="2" type="ORF">PPSIR1_23264</name>
</gene>
<evidence type="ECO:0000259" key="1">
    <source>
        <dbReference type="PROSITE" id="PS50969"/>
    </source>
</evidence>
<evidence type="ECO:0000313" key="3">
    <source>
        <dbReference type="Proteomes" id="UP000005801"/>
    </source>
</evidence>
<dbReference type="AlphaFoldDB" id="A6GC77"/>
<evidence type="ECO:0000313" key="2">
    <source>
        <dbReference type="EMBL" id="EDM76526.1"/>
    </source>
</evidence>
<organism evidence="2 3">
    <name type="scientific">Plesiocystis pacifica SIR-1</name>
    <dbReference type="NCBI Taxonomy" id="391625"/>
    <lineage>
        <taxon>Bacteria</taxon>
        <taxon>Pseudomonadati</taxon>
        <taxon>Myxococcota</taxon>
        <taxon>Polyangia</taxon>
        <taxon>Nannocystales</taxon>
        <taxon>Nannocystaceae</taxon>
        <taxon>Plesiocystis</taxon>
    </lineage>
</organism>
<accession>A6GC77</accession>
<sequence>MNEAPPEARWSKLLVLDLDETLIHARGPSQGELPWPPHRRLGSYRVWLRPGLAEFLRHVLARFAGVGLWTVATSDYARGVASMLVDPARLAFIYSRGRCTALRDPDRGRRYWVKDIRKLSSTGFDEASILFVDDKPRGLERSYANLVPIHPFMGEPDDRELARLTRYLDELGPVEDVRSVDKRGWARREDL</sequence>